<dbReference type="CDD" id="cd06257">
    <property type="entry name" value="DnaJ"/>
    <property type="match status" value="1"/>
</dbReference>
<evidence type="ECO:0000256" key="1">
    <source>
        <dbReference type="ARBA" id="ARBA00023186"/>
    </source>
</evidence>
<keyword evidence="3" id="KW-0812">Transmembrane</keyword>
<feature type="transmembrane region" description="Helical" evidence="3">
    <location>
        <begin position="105"/>
        <end position="129"/>
    </location>
</feature>
<protein>
    <submittedName>
        <fullName evidence="5">Chaperone protein DnaJ</fullName>
    </submittedName>
</protein>
<keyword evidence="3" id="KW-0472">Membrane</keyword>
<evidence type="ECO:0000256" key="2">
    <source>
        <dbReference type="SAM" id="MobiDB-lite"/>
    </source>
</evidence>
<reference evidence="5" key="1">
    <citation type="submission" date="2020-06" db="EMBL/GenBank/DDBJ databases">
        <title>Unique genomic features of the anaerobic methanotrophic archaea.</title>
        <authorList>
            <person name="Chadwick G.L."/>
            <person name="Skennerton C.T."/>
            <person name="Laso-Perez R."/>
            <person name="Leu A.O."/>
            <person name="Speth D.R."/>
            <person name="Yu H."/>
            <person name="Morgan-Lang C."/>
            <person name="Hatzenpichler R."/>
            <person name="Goudeau D."/>
            <person name="Malmstrom R."/>
            <person name="Brazelton W.J."/>
            <person name="Woyke T."/>
            <person name="Hallam S.J."/>
            <person name="Tyson G.W."/>
            <person name="Wegener G."/>
            <person name="Boetius A."/>
            <person name="Orphan V."/>
        </authorList>
    </citation>
    <scope>NUCLEOTIDE SEQUENCE</scope>
</reference>
<feature type="transmembrane region" description="Helical" evidence="3">
    <location>
        <begin position="12"/>
        <end position="30"/>
    </location>
</feature>
<dbReference type="SUPFAM" id="SSF46565">
    <property type="entry name" value="Chaperone J-domain"/>
    <property type="match status" value="1"/>
</dbReference>
<keyword evidence="3" id="KW-1133">Transmembrane helix</keyword>
<evidence type="ECO:0000313" key="5">
    <source>
        <dbReference type="EMBL" id="QNO58084.1"/>
    </source>
</evidence>
<keyword evidence="1" id="KW-0143">Chaperone</keyword>
<dbReference type="SMART" id="SM00271">
    <property type="entry name" value="DnaJ"/>
    <property type="match status" value="1"/>
</dbReference>
<feature type="region of interest" description="Disordered" evidence="2">
    <location>
        <begin position="221"/>
        <end position="243"/>
    </location>
</feature>
<dbReference type="PANTHER" id="PTHR44360">
    <property type="entry name" value="DNAJ HOMOLOG SUBFAMILY B MEMBER 9"/>
    <property type="match status" value="1"/>
</dbReference>
<name>A0A7G9ZCV0_9EURY</name>
<dbReference type="GO" id="GO:0051087">
    <property type="term" value="F:protein-folding chaperone binding"/>
    <property type="evidence" value="ECO:0007669"/>
    <property type="project" value="TreeGrafter"/>
</dbReference>
<dbReference type="PANTHER" id="PTHR44360:SF1">
    <property type="entry name" value="DNAJ HOMOLOG SUBFAMILY B MEMBER 9"/>
    <property type="match status" value="1"/>
</dbReference>
<evidence type="ECO:0000259" key="4">
    <source>
        <dbReference type="PROSITE" id="PS50076"/>
    </source>
</evidence>
<accession>A0A7G9ZCV0</accession>
<feature type="transmembrane region" description="Helical" evidence="3">
    <location>
        <begin position="141"/>
        <end position="166"/>
    </location>
</feature>
<dbReference type="PROSITE" id="PS50076">
    <property type="entry name" value="DNAJ_2"/>
    <property type="match status" value="1"/>
</dbReference>
<dbReference type="Gene3D" id="1.10.287.110">
    <property type="entry name" value="DnaJ domain"/>
    <property type="match status" value="1"/>
</dbReference>
<dbReference type="Pfam" id="PF00226">
    <property type="entry name" value="DnaJ"/>
    <property type="match status" value="1"/>
</dbReference>
<dbReference type="InterPro" id="IPR036869">
    <property type="entry name" value="J_dom_sf"/>
</dbReference>
<dbReference type="PRINTS" id="PR00625">
    <property type="entry name" value="JDOMAIN"/>
</dbReference>
<organism evidence="5">
    <name type="scientific">Candidatus Methanophaga sp. ANME-1 ERB7</name>
    <dbReference type="NCBI Taxonomy" id="2759913"/>
    <lineage>
        <taxon>Archaea</taxon>
        <taxon>Methanobacteriati</taxon>
        <taxon>Methanobacteriota</taxon>
        <taxon>Stenosarchaea group</taxon>
        <taxon>Methanomicrobia</taxon>
        <taxon>Candidatus Methanophagales</taxon>
        <taxon>Candidatus Methanophagaceae</taxon>
        <taxon>Candidatus Methanophaga</taxon>
    </lineage>
</organism>
<feature type="transmembrane region" description="Helical" evidence="3">
    <location>
        <begin position="64"/>
        <end position="93"/>
    </location>
</feature>
<dbReference type="GO" id="GO:0036503">
    <property type="term" value="P:ERAD pathway"/>
    <property type="evidence" value="ECO:0007669"/>
    <property type="project" value="TreeGrafter"/>
</dbReference>
<dbReference type="InterPro" id="IPR051948">
    <property type="entry name" value="Hsp70_co-chaperone_J-domain"/>
</dbReference>
<feature type="transmembrane region" description="Helical" evidence="3">
    <location>
        <begin position="186"/>
        <end position="205"/>
    </location>
</feature>
<dbReference type="AlphaFoldDB" id="A0A7G9ZCV0"/>
<dbReference type="InterPro" id="IPR001623">
    <property type="entry name" value="DnaJ_domain"/>
</dbReference>
<dbReference type="EMBL" id="MT631713">
    <property type="protein sequence ID" value="QNO58084.1"/>
    <property type="molecule type" value="Genomic_DNA"/>
</dbReference>
<dbReference type="GO" id="GO:0051787">
    <property type="term" value="F:misfolded protein binding"/>
    <property type="evidence" value="ECO:0007669"/>
    <property type="project" value="TreeGrafter"/>
</dbReference>
<sequence>MVKKIPQSYPWIGSAIGGLIGLIILMTSSFNSNYLILNTVAIGAVIGCTYGWILGIFAEDTNGLIIGGIVGSLFGLHLISLGCFAFGGAYLLIYAKKHERAEDFILDFILFAFVGFILGYLFSILSYLAEDSLITPPPHGGGIAGGLAFAIIGLIPIFNILLGIIFGGDTGHLLGSLIESTSWLNAPLFVVPLFAFVGYGISRVISISEIKKEEWIRKKEDQRLREEEEMHRREEQRRKEQERNEVKNLIDETEIIIETAIHDATKANDSLWLSALKLLQFDFHDFAQEFESSDFSYKADMARLLDLKEQVEVLSTPPPKEEIQEQHKRNYYEILGIKQDATPEQIKVIRDKLSLIYHPDKGRHLGVDGEQRMKEINEAYETLIDPAKRGEYDKKIGI</sequence>
<evidence type="ECO:0000256" key="3">
    <source>
        <dbReference type="SAM" id="Phobius"/>
    </source>
</evidence>
<feature type="domain" description="J" evidence="4">
    <location>
        <begin position="330"/>
        <end position="396"/>
    </location>
</feature>
<gene>
    <name evidence="5" type="primary">dnaJ</name>
    <name evidence="5" type="ORF">OJKMNAAM_00005</name>
</gene>
<proteinExistence type="predicted"/>
<feature type="transmembrane region" description="Helical" evidence="3">
    <location>
        <begin position="36"/>
        <end position="57"/>
    </location>
</feature>